<proteinExistence type="predicted"/>
<reference evidence="2 3" key="1">
    <citation type="journal article" date="2018" name="New Phytol.">
        <title>Phylogenomics of Endogonaceae and evolution of mycorrhizas within Mucoromycota.</title>
        <authorList>
            <person name="Chang Y."/>
            <person name="Desiro A."/>
            <person name="Na H."/>
            <person name="Sandor L."/>
            <person name="Lipzen A."/>
            <person name="Clum A."/>
            <person name="Barry K."/>
            <person name="Grigoriev I.V."/>
            <person name="Martin F.M."/>
            <person name="Stajich J.E."/>
            <person name="Smith M.E."/>
            <person name="Bonito G."/>
            <person name="Spatafora J.W."/>
        </authorList>
    </citation>
    <scope>NUCLEOTIDE SEQUENCE [LARGE SCALE GENOMIC DNA]</scope>
    <source>
        <strain evidence="2 3">AD002</strain>
    </source>
</reference>
<dbReference type="Proteomes" id="UP000274822">
    <property type="component" value="Unassembled WGS sequence"/>
</dbReference>
<dbReference type="PANTHER" id="PTHR35517:SF1">
    <property type="entry name" value="PROTEIN ARGININE N-METHYLTRANSFERASE SFM1"/>
    <property type="match status" value="1"/>
</dbReference>
<dbReference type="AlphaFoldDB" id="A0A433Q9E2"/>
<evidence type="ECO:0000256" key="1">
    <source>
        <dbReference type="SAM" id="MobiDB-lite"/>
    </source>
</evidence>
<dbReference type="GO" id="GO:0035241">
    <property type="term" value="F:protein-arginine omega-N monomethyltransferase activity"/>
    <property type="evidence" value="ECO:0007669"/>
    <property type="project" value="TreeGrafter"/>
</dbReference>
<gene>
    <name evidence="2" type="ORF">BC938DRAFT_470778</name>
</gene>
<feature type="region of interest" description="Disordered" evidence="1">
    <location>
        <begin position="174"/>
        <end position="263"/>
    </location>
</feature>
<protein>
    <submittedName>
        <fullName evidence="2">Uncharacterized protein</fullName>
    </submittedName>
</protein>
<feature type="compositionally biased region" description="Basic and acidic residues" evidence="1">
    <location>
        <begin position="205"/>
        <end position="214"/>
    </location>
</feature>
<name>A0A433Q9E2_9FUNG</name>
<sequence length="263" mass="28166">MGGRVHVVVSRVLKANIYVCEQVLISQSENQSQNTVQKTNSKPHTLPPFPSISMPNYIIEHMEDALHEWCLLEYKHMLLTVGGANLHFTSLTPAALAALPPDLLGAHYHASDVLGMPGVEAADVCLLDPAATEELKPEDGDAFGWFLFGGILGDDPPRGELLVLGGSDRRAPAAGFCDAPSRSCPDDDRHGGDGDEAGRGGQGPPHRDPVHRPPGDQVHASRVRHHAVPIRGHHNRHDGRRREGARGAEAADAAGHVRAAEEG</sequence>
<feature type="compositionally biased region" description="Basic and acidic residues" evidence="1">
    <location>
        <begin position="184"/>
        <end position="198"/>
    </location>
</feature>
<feature type="compositionally biased region" description="Low complexity" evidence="1">
    <location>
        <begin position="247"/>
        <end position="257"/>
    </location>
</feature>
<evidence type="ECO:0000313" key="2">
    <source>
        <dbReference type="EMBL" id="RUS26428.1"/>
    </source>
</evidence>
<dbReference type="EMBL" id="RBNJ01010459">
    <property type="protein sequence ID" value="RUS26428.1"/>
    <property type="molecule type" value="Genomic_DNA"/>
</dbReference>
<evidence type="ECO:0000313" key="3">
    <source>
        <dbReference type="Proteomes" id="UP000274822"/>
    </source>
</evidence>
<keyword evidence="3" id="KW-1185">Reference proteome</keyword>
<dbReference type="PANTHER" id="PTHR35517">
    <property type="entry name" value="PROTEIN ARGININE N-METHYLTRANSFERASE SFM1"/>
    <property type="match status" value="1"/>
</dbReference>
<dbReference type="InterPro" id="IPR007364">
    <property type="entry name" value="SFM1-like"/>
</dbReference>
<comment type="caution">
    <text evidence="2">The sequence shown here is derived from an EMBL/GenBank/DDBJ whole genome shotgun (WGS) entry which is preliminary data.</text>
</comment>
<organism evidence="2 3">
    <name type="scientific">Jimgerdemannia flammicorona</name>
    <dbReference type="NCBI Taxonomy" id="994334"/>
    <lineage>
        <taxon>Eukaryota</taxon>
        <taxon>Fungi</taxon>
        <taxon>Fungi incertae sedis</taxon>
        <taxon>Mucoromycota</taxon>
        <taxon>Mucoromycotina</taxon>
        <taxon>Endogonomycetes</taxon>
        <taxon>Endogonales</taxon>
        <taxon>Endogonaceae</taxon>
        <taxon>Jimgerdemannia</taxon>
    </lineage>
</organism>
<accession>A0A433Q9E2</accession>
<feature type="compositionally biased region" description="Basic residues" evidence="1">
    <location>
        <begin position="221"/>
        <end position="239"/>
    </location>
</feature>
<dbReference type="Pfam" id="PF04252">
    <property type="entry name" value="SFM1-like"/>
    <property type="match status" value="1"/>
</dbReference>